<proteinExistence type="predicted"/>
<organism evidence="2 3">
    <name type="scientific">Leptosia nina</name>
    <dbReference type="NCBI Taxonomy" id="320188"/>
    <lineage>
        <taxon>Eukaryota</taxon>
        <taxon>Metazoa</taxon>
        <taxon>Ecdysozoa</taxon>
        <taxon>Arthropoda</taxon>
        <taxon>Hexapoda</taxon>
        <taxon>Insecta</taxon>
        <taxon>Pterygota</taxon>
        <taxon>Neoptera</taxon>
        <taxon>Endopterygota</taxon>
        <taxon>Lepidoptera</taxon>
        <taxon>Glossata</taxon>
        <taxon>Ditrysia</taxon>
        <taxon>Papilionoidea</taxon>
        <taxon>Pieridae</taxon>
        <taxon>Pierinae</taxon>
        <taxon>Leptosia</taxon>
    </lineage>
</organism>
<dbReference type="InterPro" id="IPR011990">
    <property type="entry name" value="TPR-like_helical_dom_sf"/>
</dbReference>
<keyword evidence="3" id="KW-1185">Reference proteome</keyword>
<reference evidence="2 3" key="1">
    <citation type="submission" date="2023-11" db="EMBL/GenBank/DDBJ databases">
        <authorList>
            <person name="Okamura Y."/>
        </authorList>
    </citation>
    <scope>NUCLEOTIDE SEQUENCE [LARGE SCALE GENOMIC DNA]</scope>
</reference>
<dbReference type="InterPro" id="IPR006597">
    <property type="entry name" value="Sel1-like"/>
</dbReference>
<feature type="transmembrane region" description="Helical" evidence="1">
    <location>
        <begin position="76"/>
        <end position="95"/>
    </location>
</feature>
<evidence type="ECO:0000313" key="3">
    <source>
        <dbReference type="Proteomes" id="UP001497472"/>
    </source>
</evidence>
<dbReference type="Gene3D" id="1.25.40.10">
    <property type="entry name" value="Tetratricopeptide repeat domain"/>
    <property type="match status" value="1"/>
</dbReference>
<keyword evidence="1" id="KW-0812">Transmembrane</keyword>
<dbReference type="PANTHER" id="PTHR45011">
    <property type="entry name" value="DAP3-BINDING CELL DEATH ENHANCER 1"/>
    <property type="match status" value="1"/>
</dbReference>
<dbReference type="SUPFAM" id="SSF81901">
    <property type="entry name" value="HCP-like"/>
    <property type="match status" value="1"/>
</dbReference>
<sequence>MWKYVTRRLRDTLERSANHFDKRSSTGVVKLPSGLSDDNNRKINSPCCWFTTRKCWKSYQNDNGTKRKRNFEHINSSWLGAITWSSALVFGWYAGQIVHLKIKNQRKQKKFVPTTINSLLAHLSYAQYNQNVKKLDTIYEIENKDTAAPVVHLISNENSGEQENASKSSESSSNDLGEVLNSIENRLGLAAIESGQHKDGLNLLRSAANRNHPPALYNLGLCYEMGLGVDIDEKIAMELYRSAAALQHPGALYNLGIYYGQGRGGLAKDVSTATRLLRLAAVQGQRDAITALAKLDIDMKEPTSPHEEDHWEKKYNPLIENGCNVPTHSALFVGSVKPISSYNYEPIVY</sequence>
<name>A0AAV1J8G0_9NEOP</name>
<dbReference type="AlphaFoldDB" id="A0AAV1J8G0"/>
<dbReference type="SMART" id="SM00671">
    <property type="entry name" value="SEL1"/>
    <property type="match status" value="2"/>
</dbReference>
<keyword evidence="1" id="KW-1133">Transmembrane helix</keyword>
<gene>
    <name evidence="2" type="ORF">LNINA_LOCUS5320</name>
</gene>
<accession>A0AAV1J8G0</accession>
<evidence type="ECO:0000256" key="1">
    <source>
        <dbReference type="SAM" id="Phobius"/>
    </source>
</evidence>
<dbReference type="Pfam" id="PF08238">
    <property type="entry name" value="Sel1"/>
    <property type="match status" value="2"/>
</dbReference>
<dbReference type="EMBL" id="CAVLEF010000007">
    <property type="protein sequence ID" value="CAK1545696.1"/>
    <property type="molecule type" value="Genomic_DNA"/>
</dbReference>
<protein>
    <submittedName>
        <fullName evidence="2">Uncharacterized protein</fullName>
    </submittedName>
</protein>
<dbReference type="Proteomes" id="UP001497472">
    <property type="component" value="Unassembled WGS sequence"/>
</dbReference>
<evidence type="ECO:0000313" key="2">
    <source>
        <dbReference type="EMBL" id="CAK1545696.1"/>
    </source>
</evidence>
<dbReference type="PANTHER" id="PTHR45011:SF1">
    <property type="entry name" value="DAP3-BINDING CELL DEATH ENHANCER 1"/>
    <property type="match status" value="1"/>
</dbReference>
<dbReference type="InterPro" id="IPR052748">
    <property type="entry name" value="ISR_Activator"/>
</dbReference>
<comment type="caution">
    <text evidence="2">The sequence shown here is derived from an EMBL/GenBank/DDBJ whole genome shotgun (WGS) entry which is preliminary data.</text>
</comment>
<keyword evidence="1" id="KW-0472">Membrane</keyword>